<dbReference type="RefSeq" id="WP_120467746.1">
    <property type="nucleotide sequence ID" value="NZ_RAYQ01000004.1"/>
</dbReference>
<comment type="caution">
    <text evidence="2">The sequence shown here is derived from an EMBL/GenBank/DDBJ whole genome shotgun (WGS) entry which is preliminary data.</text>
</comment>
<proteinExistence type="predicted"/>
<dbReference type="Proteomes" id="UP000280696">
    <property type="component" value="Unassembled WGS sequence"/>
</dbReference>
<protein>
    <submittedName>
        <fullName evidence="2">DUF4474 domain-containing protein</fullName>
    </submittedName>
</protein>
<feature type="domain" description="DUF4474" evidence="1">
    <location>
        <begin position="43"/>
        <end position="278"/>
    </location>
</feature>
<organism evidence="2 3">
    <name type="scientific">Parablautia intestinalis</name>
    <dbReference type="NCBI Taxonomy" id="2320100"/>
    <lineage>
        <taxon>Bacteria</taxon>
        <taxon>Bacillati</taxon>
        <taxon>Bacillota</taxon>
        <taxon>Clostridia</taxon>
        <taxon>Lachnospirales</taxon>
        <taxon>Lachnospiraceae</taxon>
        <taxon>Parablautia</taxon>
    </lineage>
</organism>
<dbReference type="AlphaFoldDB" id="A0A3A9AMP0"/>
<name>A0A3A9AMP0_9FIRM</name>
<keyword evidence="3" id="KW-1185">Reference proteome</keyword>
<evidence type="ECO:0000259" key="1">
    <source>
        <dbReference type="Pfam" id="PF14751"/>
    </source>
</evidence>
<dbReference type="OrthoDB" id="1863351at2"/>
<reference evidence="2 3" key="1">
    <citation type="submission" date="2018-09" db="EMBL/GenBank/DDBJ databases">
        <title>Murine metabolic-syndrome-specific gut microbial biobank.</title>
        <authorList>
            <person name="Liu C."/>
        </authorList>
    </citation>
    <scope>NUCLEOTIDE SEQUENCE [LARGE SCALE GENOMIC DNA]</scope>
    <source>
        <strain evidence="2 3">0.1xD8-82</strain>
    </source>
</reference>
<accession>A0A3A9AMP0</accession>
<gene>
    <name evidence="2" type="ORF">D7V94_05940</name>
</gene>
<evidence type="ECO:0000313" key="2">
    <source>
        <dbReference type="EMBL" id="RKI92850.1"/>
    </source>
</evidence>
<dbReference type="EMBL" id="RAYQ01000004">
    <property type="protein sequence ID" value="RKI92850.1"/>
    <property type="molecule type" value="Genomic_DNA"/>
</dbReference>
<sequence length="309" mass="36367">MYFSITIIIFALLLVMVCSACHKRWAVKKVCSMTSNEKCELLNYLIQPFGYSYDPHQDIISSRNDAWQRNVGYTGIFDRAASHFNMVFDYLPVYFSYQNRTWLIEFWKGQYGINTGAEIGIYYADQILSGDELSFAQFEAVDDRDMLPLSFCLIKGNKSLASVSKKTWWLTAFCMGIFSRPGELTQNISIHFPNCEMLYSFLNSLYKTGISKQYVKICGNEICIQYKDSPVRHYNFFARISRGWAQFANHIFCHIYLFMTRCFSLTIDRLLYLYYLLPFAFRKMLTLRSYYKYKQTPTRFASRLIVKNK</sequence>
<dbReference type="Pfam" id="PF14751">
    <property type="entry name" value="DUF4474"/>
    <property type="match status" value="1"/>
</dbReference>
<evidence type="ECO:0000313" key="3">
    <source>
        <dbReference type="Proteomes" id="UP000280696"/>
    </source>
</evidence>
<dbReference type="InterPro" id="IPR029322">
    <property type="entry name" value="DUF4474"/>
</dbReference>